<name>A0A0F8ZDE0_9ZZZZ</name>
<proteinExistence type="predicted"/>
<organism evidence="1">
    <name type="scientific">marine sediment metagenome</name>
    <dbReference type="NCBI Taxonomy" id="412755"/>
    <lineage>
        <taxon>unclassified sequences</taxon>
        <taxon>metagenomes</taxon>
        <taxon>ecological metagenomes</taxon>
    </lineage>
</organism>
<dbReference type="EMBL" id="LAZR01051999">
    <property type="protein sequence ID" value="KKK83940.1"/>
    <property type="molecule type" value="Genomic_DNA"/>
</dbReference>
<reference evidence="1" key="1">
    <citation type="journal article" date="2015" name="Nature">
        <title>Complex archaea that bridge the gap between prokaryotes and eukaryotes.</title>
        <authorList>
            <person name="Spang A."/>
            <person name="Saw J.H."/>
            <person name="Jorgensen S.L."/>
            <person name="Zaremba-Niedzwiedzka K."/>
            <person name="Martijn J."/>
            <person name="Lind A.E."/>
            <person name="van Eijk R."/>
            <person name="Schleper C."/>
            <person name="Guy L."/>
            <person name="Ettema T.J."/>
        </authorList>
    </citation>
    <scope>NUCLEOTIDE SEQUENCE</scope>
</reference>
<protein>
    <submittedName>
        <fullName evidence="1">Uncharacterized protein</fullName>
    </submittedName>
</protein>
<sequence length="167" mass="18306">MNEKEVKTGKKKSDSKEIEVIEEGDPKWFEIVDYNGEKAKHYPYTGAYISVKTGRIMGNQGGRQDFDGSAMVTIAQTKKKEAILDALTLVAIERGLGAVPTATLVEIIKKRAEIAIDDEGRDGGEAAKLILALSDYTEEKSSSQGPAVRIDIYTEESKAIIKKLLDL</sequence>
<dbReference type="AlphaFoldDB" id="A0A0F8ZDE0"/>
<evidence type="ECO:0000313" key="1">
    <source>
        <dbReference type="EMBL" id="KKK83940.1"/>
    </source>
</evidence>
<comment type="caution">
    <text evidence="1">The sequence shown here is derived from an EMBL/GenBank/DDBJ whole genome shotgun (WGS) entry which is preliminary data.</text>
</comment>
<accession>A0A0F8ZDE0</accession>
<gene>
    <name evidence="1" type="ORF">LCGC14_2788360</name>
</gene>